<evidence type="ECO:0000256" key="1">
    <source>
        <dbReference type="SAM" id="MobiDB-lite"/>
    </source>
</evidence>
<proteinExistence type="predicted"/>
<reference evidence="4" key="1">
    <citation type="submission" date="2010-07" db="EMBL/GenBank/DDBJ databases">
        <title>The genome sequence of Gaeumannomyces graminis var. tritici strain R3-111a-1.</title>
        <authorList>
            <consortium name="The Broad Institute Genome Sequencing Platform"/>
            <person name="Ma L.-J."/>
            <person name="Dead R."/>
            <person name="Young S."/>
            <person name="Zeng Q."/>
            <person name="Koehrsen M."/>
            <person name="Alvarado L."/>
            <person name="Berlin A."/>
            <person name="Chapman S.B."/>
            <person name="Chen Z."/>
            <person name="Freedman E."/>
            <person name="Gellesch M."/>
            <person name="Goldberg J."/>
            <person name="Griggs A."/>
            <person name="Gujja S."/>
            <person name="Heilman E.R."/>
            <person name="Heiman D."/>
            <person name="Hepburn T."/>
            <person name="Howarth C."/>
            <person name="Jen D."/>
            <person name="Larson L."/>
            <person name="Mehta T."/>
            <person name="Neiman D."/>
            <person name="Pearson M."/>
            <person name="Roberts A."/>
            <person name="Saif S."/>
            <person name="Shea T."/>
            <person name="Shenoy N."/>
            <person name="Sisk P."/>
            <person name="Stolte C."/>
            <person name="Sykes S."/>
            <person name="Walk T."/>
            <person name="White J."/>
            <person name="Yandava C."/>
            <person name="Haas B."/>
            <person name="Nusbaum C."/>
            <person name="Birren B."/>
        </authorList>
    </citation>
    <scope>NUCLEOTIDE SEQUENCE [LARGE SCALE GENOMIC DNA]</scope>
    <source>
        <strain evidence="4">R3-111a-1</strain>
    </source>
</reference>
<evidence type="ECO:0000313" key="2">
    <source>
        <dbReference type="EMBL" id="EJT79618.1"/>
    </source>
</evidence>
<dbReference type="Proteomes" id="UP000006039">
    <property type="component" value="Unassembled WGS sequence"/>
</dbReference>
<name>J3NTV3_GAET3</name>
<sequence>MPPRSSASSQEVKRSSATHPPRPRTLERSRGRRALLERSRGRRAFLERSRGGELSRGQEVLGHAPSATHPPSMTLLIENRKELLTRSSKIATSVDDFDEQLLAIFDEGQQQQLHLLLLLAQLTKAFWIKNRTNLVRSDNMVILQESLIVAGTLLSTSSFELEIPSYLIGKKHPSPTKLEWEDIKQKWQMEHRQMISTFAKLNMDNVGADMVNMDDVADEVNDNMPGPRRPAQRGVLLSLVLFMHPRVARAAVVVPDHKIPETGRFTHRCRPGSLSCSRTRT</sequence>
<gene>
    <name evidence="3" type="primary">20345160</name>
    <name evidence="2" type="ORF">GGTG_04702</name>
</gene>
<feature type="compositionally biased region" description="Basic and acidic residues" evidence="1">
    <location>
        <begin position="24"/>
        <end position="53"/>
    </location>
</feature>
<dbReference type="HOGENOM" id="CLU_990592_0_0_1"/>
<evidence type="ECO:0000313" key="4">
    <source>
        <dbReference type="Proteomes" id="UP000006039"/>
    </source>
</evidence>
<reference evidence="2" key="3">
    <citation type="submission" date="2010-09" db="EMBL/GenBank/DDBJ databases">
        <title>Annotation of Gaeumannomyces graminis var. tritici R3-111a-1.</title>
        <authorList>
            <consortium name="The Broad Institute Genome Sequencing Platform"/>
            <person name="Ma L.-J."/>
            <person name="Dead R."/>
            <person name="Young S.K."/>
            <person name="Zeng Q."/>
            <person name="Gargeya S."/>
            <person name="Fitzgerald M."/>
            <person name="Haas B."/>
            <person name="Abouelleil A."/>
            <person name="Alvarado L."/>
            <person name="Arachchi H.M."/>
            <person name="Berlin A."/>
            <person name="Brown A."/>
            <person name="Chapman S.B."/>
            <person name="Chen Z."/>
            <person name="Dunbar C."/>
            <person name="Freedman E."/>
            <person name="Gearin G."/>
            <person name="Gellesch M."/>
            <person name="Goldberg J."/>
            <person name="Griggs A."/>
            <person name="Gujja S."/>
            <person name="Heiman D."/>
            <person name="Howarth C."/>
            <person name="Larson L."/>
            <person name="Lui A."/>
            <person name="MacDonald P.J.P."/>
            <person name="Mehta T."/>
            <person name="Montmayeur A."/>
            <person name="Murphy C."/>
            <person name="Neiman D."/>
            <person name="Pearson M."/>
            <person name="Priest M."/>
            <person name="Roberts A."/>
            <person name="Saif S."/>
            <person name="Shea T."/>
            <person name="Shenoy N."/>
            <person name="Sisk P."/>
            <person name="Stolte C."/>
            <person name="Sykes S."/>
            <person name="Yandava C."/>
            <person name="Wortman J."/>
            <person name="Nusbaum C."/>
            <person name="Birren B."/>
        </authorList>
    </citation>
    <scope>NUCLEOTIDE SEQUENCE</scope>
    <source>
        <strain evidence="2">R3-111a-1</strain>
    </source>
</reference>
<protein>
    <submittedName>
        <fullName evidence="2 3">Uncharacterized protein</fullName>
    </submittedName>
</protein>
<evidence type="ECO:0000313" key="3">
    <source>
        <dbReference type="EnsemblFungi" id="EJT79618"/>
    </source>
</evidence>
<reference evidence="3" key="4">
    <citation type="journal article" date="2015" name="G3 (Bethesda)">
        <title>Genome sequences of three phytopathogenic species of the Magnaporthaceae family of fungi.</title>
        <authorList>
            <person name="Okagaki L.H."/>
            <person name="Nunes C.C."/>
            <person name="Sailsbery J."/>
            <person name="Clay B."/>
            <person name="Brown D."/>
            <person name="John T."/>
            <person name="Oh Y."/>
            <person name="Young N."/>
            <person name="Fitzgerald M."/>
            <person name="Haas B.J."/>
            <person name="Zeng Q."/>
            <person name="Young S."/>
            <person name="Adiconis X."/>
            <person name="Fan L."/>
            <person name="Levin J.Z."/>
            <person name="Mitchell T.K."/>
            <person name="Okubara P.A."/>
            <person name="Farman M.L."/>
            <person name="Kohn L.M."/>
            <person name="Birren B."/>
            <person name="Ma L.-J."/>
            <person name="Dean R.A."/>
        </authorList>
    </citation>
    <scope>NUCLEOTIDE SEQUENCE</scope>
    <source>
        <strain evidence="3">R3-111a-1</strain>
    </source>
</reference>
<dbReference type="VEuPathDB" id="FungiDB:GGTG_04702"/>
<feature type="region of interest" description="Disordered" evidence="1">
    <location>
        <begin position="1"/>
        <end position="71"/>
    </location>
</feature>
<dbReference type="EMBL" id="GL385396">
    <property type="protein sequence ID" value="EJT79618.1"/>
    <property type="molecule type" value="Genomic_DNA"/>
</dbReference>
<dbReference type="RefSeq" id="XP_009220763.1">
    <property type="nucleotide sequence ID" value="XM_009222499.1"/>
</dbReference>
<keyword evidence="4" id="KW-1185">Reference proteome</keyword>
<organism evidence="2">
    <name type="scientific">Gaeumannomyces tritici (strain R3-111a-1)</name>
    <name type="common">Wheat and barley take-all root rot fungus</name>
    <name type="synonym">Gaeumannomyces graminis var. tritici</name>
    <dbReference type="NCBI Taxonomy" id="644352"/>
    <lineage>
        <taxon>Eukaryota</taxon>
        <taxon>Fungi</taxon>
        <taxon>Dikarya</taxon>
        <taxon>Ascomycota</taxon>
        <taxon>Pezizomycotina</taxon>
        <taxon>Sordariomycetes</taxon>
        <taxon>Sordariomycetidae</taxon>
        <taxon>Magnaporthales</taxon>
        <taxon>Magnaporthaceae</taxon>
        <taxon>Gaeumannomyces</taxon>
    </lineage>
</organism>
<reference evidence="3" key="5">
    <citation type="submission" date="2018-04" db="UniProtKB">
        <authorList>
            <consortium name="EnsemblFungi"/>
        </authorList>
    </citation>
    <scope>IDENTIFICATION</scope>
    <source>
        <strain evidence="3">R3-111a-1</strain>
    </source>
</reference>
<dbReference type="EnsemblFungi" id="EJT79618">
    <property type="protein sequence ID" value="EJT79618"/>
    <property type="gene ID" value="GGTG_04702"/>
</dbReference>
<dbReference type="GeneID" id="20345160"/>
<accession>J3NTV3</accession>
<dbReference type="AlphaFoldDB" id="J3NTV3"/>
<feature type="compositionally biased region" description="Polar residues" evidence="1">
    <location>
        <begin position="1"/>
        <end position="18"/>
    </location>
</feature>
<reference evidence="2" key="2">
    <citation type="submission" date="2010-07" db="EMBL/GenBank/DDBJ databases">
        <authorList>
            <consortium name="The Broad Institute Genome Sequencing Platform"/>
            <consortium name="Broad Institute Genome Sequencing Center for Infectious Disease"/>
            <person name="Ma L.-J."/>
            <person name="Dead R."/>
            <person name="Young S."/>
            <person name="Zeng Q."/>
            <person name="Koehrsen M."/>
            <person name="Alvarado L."/>
            <person name="Berlin A."/>
            <person name="Chapman S.B."/>
            <person name="Chen Z."/>
            <person name="Freedman E."/>
            <person name="Gellesch M."/>
            <person name="Goldberg J."/>
            <person name="Griggs A."/>
            <person name="Gujja S."/>
            <person name="Heilman E.R."/>
            <person name="Heiman D."/>
            <person name="Hepburn T."/>
            <person name="Howarth C."/>
            <person name="Jen D."/>
            <person name="Larson L."/>
            <person name="Mehta T."/>
            <person name="Neiman D."/>
            <person name="Pearson M."/>
            <person name="Roberts A."/>
            <person name="Saif S."/>
            <person name="Shea T."/>
            <person name="Shenoy N."/>
            <person name="Sisk P."/>
            <person name="Stolte C."/>
            <person name="Sykes S."/>
            <person name="Walk T."/>
            <person name="White J."/>
            <person name="Yandava C."/>
            <person name="Haas B."/>
            <person name="Nusbaum C."/>
            <person name="Birren B."/>
        </authorList>
    </citation>
    <scope>NUCLEOTIDE SEQUENCE</scope>
    <source>
        <strain evidence="2">R3-111a-1</strain>
    </source>
</reference>